<dbReference type="PROSITE" id="PS00865">
    <property type="entry name" value="UBIQUITIN_ACTIVAT_2"/>
    <property type="match status" value="1"/>
</dbReference>
<dbReference type="Gene3D" id="3.10.290.60">
    <property type="entry name" value="Ubiquitin-activating enzyme E1, UFD domain"/>
    <property type="match status" value="1"/>
</dbReference>
<comment type="caution">
    <text evidence="12">The sequence shown here is derived from an EMBL/GenBank/DDBJ whole genome shotgun (WGS) entry which is preliminary data.</text>
</comment>
<dbReference type="Gene3D" id="2.40.30.180">
    <property type="entry name" value="Ubiquitin-activating enzyme E1, FCCH domain"/>
    <property type="match status" value="1"/>
</dbReference>
<dbReference type="PANTHER" id="PTHR10953">
    <property type="entry name" value="UBIQUITIN-ACTIVATING ENZYME E1"/>
    <property type="match status" value="1"/>
</dbReference>
<dbReference type="CDD" id="cd01490">
    <property type="entry name" value="Ube1_repeat2"/>
    <property type="match status" value="1"/>
</dbReference>
<evidence type="ECO:0000259" key="11">
    <source>
        <dbReference type="SMART" id="SM00985"/>
    </source>
</evidence>
<dbReference type="RefSeq" id="XP_067069532.1">
    <property type="nucleotide sequence ID" value="XM_067211737.1"/>
</dbReference>
<keyword evidence="7 10" id="KW-0833">Ubl conjugation pathway</keyword>
<keyword evidence="8 10" id="KW-0067">ATP-binding</keyword>
<gene>
    <name evidence="12" type="ORF">cand_015020</name>
</gene>
<evidence type="ECO:0000256" key="9">
    <source>
        <dbReference type="PROSITE-ProRule" id="PRU10132"/>
    </source>
</evidence>
<organism evidence="12 13">
    <name type="scientific">Cryptosporidium andersoni</name>
    <dbReference type="NCBI Taxonomy" id="117008"/>
    <lineage>
        <taxon>Eukaryota</taxon>
        <taxon>Sar</taxon>
        <taxon>Alveolata</taxon>
        <taxon>Apicomplexa</taxon>
        <taxon>Conoidasida</taxon>
        <taxon>Coccidia</taxon>
        <taxon>Eucoccidiorida</taxon>
        <taxon>Eimeriorina</taxon>
        <taxon>Cryptosporidiidae</taxon>
        <taxon>Cryptosporidium</taxon>
    </lineage>
</organism>
<dbReference type="NCBIfam" id="TIGR01408">
    <property type="entry name" value="Ube1"/>
    <property type="match status" value="1"/>
</dbReference>
<dbReference type="Proteomes" id="UP000186804">
    <property type="component" value="Unassembled WGS sequence"/>
</dbReference>
<proteinExistence type="inferred from homology"/>
<dbReference type="OrthoDB" id="10252231at2759"/>
<evidence type="ECO:0000256" key="7">
    <source>
        <dbReference type="ARBA" id="ARBA00022786"/>
    </source>
</evidence>
<comment type="catalytic activity">
    <reaction evidence="1">
        <text>ATP + ubiquitin + [E1 ubiquitin-activating enzyme]-L-cysteine = AMP + diphosphate + S-ubiquitinyl-[E1 ubiquitin-activating enzyme]-L-cysteine.</text>
        <dbReference type="EC" id="6.2.1.45"/>
    </reaction>
</comment>
<dbReference type="Gene3D" id="1.10.10.2660">
    <property type="entry name" value="Ubiquitin-activating enzyme E1, SCCH domain"/>
    <property type="match status" value="1"/>
</dbReference>
<dbReference type="Pfam" id="PF10585">
    <property type="entry name" value="UBA_E1_SCCH"/>
    <property type="match status" value="1"/>
</dbReference>
<dbReference type="InterPro" id="IPR042449">
    <property type="entry name" value="Ub-E1_IAD_1"/>
</dbReference>
<evidence type="ECO:0000313" key="12">
    <source>
        <dbReference type="EMBL" id="OII77686.1"/>
    </source>
</evidence>
<dbReference type="GO" id="GO:0005524">
    <property type="term" value="F:ATP binding"/>
    <property type="evidence" value="ECO:0007669"/>
    <property type="project" value="UniProtKB-KW"/>
</dbReference>
<sequence length="1082" mass="121381">MKGFGSKSNYMANSAGDSNIDTNLYSRQIGTLGLEAMGKLIQLRVLIIGLRGLGIEIAKNIVLAGPKSVTIVDDQICTFSDMGANFYISESNVSKGDTRSGACIKKLECLNDYVSISVYNGTITEEIILEHDIVVCSDIPLREQLLYNSYCRLRTPSIKFISANSLGLCGSIFVDFGPEFCVFDSTGEEPKSAIIANISKGSSPTTVTCLAEKILPFQDGDYVTFREIQGMSELNDSGPYKITVTGKHQFTIDIDTNNLSPYLREGIVTQVKVPTILKFRSLAESMQNPLCDDQDMLIVPDLTKFGRSEQLFFAIYAVMQYCDIHGHRPSHEDINAIQECIKIANDLNNDAKKRAAAHDTSIKCNIITVDSIDTHIVTSVCKYSRSCISPMAAFLGGITAQEIVKSVGKYMPLRQYFLFDAFEILNMHNCELETSICQTSDFTLSNSRYDDQIAIFGRSFQSILGSLHVFLVGAGALGCEYLKSMALMGVGCGNGLVTITDMDNIEVSNLNRQFLFRQYHVGSSKSLVAGQVIKEINANFNVESMQTRVGTETEDEFDDNFWYKLNFVVNALDNVPSRMYINDRCLWFEKPLLESGTLGTKANSETYLPHRTQSYADNRDPAEESIPLCTLKHFPHAIEHTIEWSRDAFQGIFTDNPKETITFLQDPENYFSRLKSEVNPNVLFEKTEKICELIRCVLQTDSPTHEDCIKKAILLFNDYFYLQIRQLLTNFPPSHLNSDGSPFWSGPKRCPIPQQFDVKDPLHFSFVLATANLFAFILKLPYITDYDIIYKASQNVVLPEFVPKNIFIEVDNSDRAEHKKSNNIDNSANNAQSESIRIEANMKFLSTLSKDAIMKCLQIIQPIEFEKDDDTNFHIAFINTSANLRARNYSIPECDHHKCKMIAGRIIPAMATTTAMITGLVSFEILKVASRTNRKIEDFKNSFINLSLPLFVITEPLPPPQTKSKDYDPIVGGPVKAKPEGFTAWDKIIISYPNGTIEDIINYLRKTMELEVQILSLGNVCLYNAYMPSHSNRKTVPIISLVEQLTKKPLPINRNYLALEASCCDTEDGTDVIIPTIKFTFK</sequence>
<protein>
    <recommendedName>
        <fullName evidence="4">E1 ubiquitin-activating enzyme</fullName>
        <ecNumber evidence="4">6.2.1.45</ecNumber>
    </recommendedName>
</protein>
<dbReference type="Pfam" id="PF16190">
    <property type="entry name" value="E1_FCCH"/>
    <property type="match status" value="1"/>
</dbReference>
<dbReference type="InterPro" id="IPR033127">
    <property type="entry name" value="UBQ-activ_enz_E1_Cys_AS"/>
</dbReference>
<dbReference type="GeneID" id="92365687"/>
<dbReference type="GO" id="GO:0016925">
    <property type="term" value="P:protein sumoylation"/>
    <property type="evidence" value="ECO:0007669"/>
    <property type="project" value="TreeGrafter"/>
</dbReference>
<feature type="domain" description="Ubiquitin-activating enzyme E1 C-terminal" evidence="11">
    <location>
        <begin position="939"/>
        <end position="1077"/>
    </location>
</feature>
<dbReference type="InterPro" id="IPR019572">
    <property type="entry name" value="UBA_E1_SCCH"/>
</dbReference>
<dbReference type="GO" id="GO:0019948">
    <property type="term" value="F:SUMO activating enzyme activity"/>
    <property type="evidence" value="ECO:0007669"/>
    <property type="project" value="TreeGrafter"/>
</dbReference>
<dbReference type="SMART" id="SM00985">
    <property type="entry name" value="UBA_e1_C"/>
    <property type="match status" value="1"/>
</dbReference>
<dbReference type="GO" id="GO:0031510">
    <property type="term" value="C:SUMO activating enzyme complex"/>
    <property type="evidence" value="ECO:0007669"/>
    <property type="project" value="TreeGrafter"/>
</dbReference>
<dbReference type="FunFam" id="2.40.30.180:FF:000001">
    <property type="entry name" value="ubiquitin-like modifier-activating enzyme 1"/>
    <property type="match status" value="1"/>
</dbReference>
<dbReference type="InterPro" id="IPR042302">
    <property type="entry name" value="E1_FCCH_sf"/>
</dbReference>
<dbReference type="Gene3D" id="3.40.50.12550">
    <property type="entry name" value="Ubiquitin-activating enzyme E1, inactive adenylation domain, subdomain 2"/>
    <property type="match status" value="1"/>
</dbReference>
<dbReference type="SUPFAM" id="SSF69572">
    <property type="entry name" value="Activating enzymes of the ubiquitin-like proteins"/>
    <property type="match status" value="2"/>
</dbReference>
<dbReference type="InterPro" id="IPR032420">
    <property type="entry name" value="E1_4HB"/>
</dbReference>
<dbReference type="Pfam" id="PF16191">
    <property type="entry name" value="E1_4HB"/>
    <property type="match status" value="1"/>
</dbReference>
<evidence type="ECO:0000256" key="2">
    <source>
        <dbReference type="ARBA" id="ARBA00004906"/>
    </source>
</evidence>
<accession>A0A1J4MU40</accession>
<evidence type="ECO:0000256" key="3">
    <source>
        <dbReference type="ARBA" id="ARBA00005673"/>
    </source>
</evidence>
<evidence type="ECO:0000256" key="4">
    <source>
        <dbReference type="ARBA" id="ARBA00012990"/>
    </source>
</evidence>
<dbReference type="InterPro" id="IPR018075">
    <property type="entry name" value="UBQ-activ_enz_E1"/>
</dbReference>
<dbReference type="InterPro" id="IPR000011">
    <property type="entry name" value="UBQ/SUMO-activ_enz_E1-like"/>
</dbReference>
<evidence type="ECO:0000256" key="6">
    <source>
        <dbReference type="ARBA" id="ARBA00022741"/>
    </source>
</evidence>
<feature type="active site" description="Glycyl thioester intermediate" evidence="9">
    <location>
        <position position="629"/>
    </location>
</feature>
<dbReference type="InterPro" id="IPR018965">
    <property type="entry name" value="Ub-activating_enz_E1_C"/>
</dbReference>
<dbReference type="InterPro" id="IPR042063">
    <property type="entry name" value="Ubi_acti_E1_SCCH"/>
</dbReference>
<comment type="pathway">
    <text evidence="2">Protein modification; protein ubiquitination.</text>
</comment>
<evidence type="ECO:0000313" key="13">
    <source>
        <dbReference type="Proteomes" id="UP000186804"/>
    </source>
</evidence>
<dbReference type="InterPro" id="IPR038252">
    <property type="entry name" value="UBA_E1_C_sf"/>
</dbReference>
<dbReference type="EC" id="6.2.1.45" evidence="4"/>
<dbReference type="InterPro" id="IPR035985">
    <property type="entry name" value="Ubiquitin-activating_enz"/>
</dbReference>
<dbReference type="Gene3D" id="3.40.50.720">
    <property type="entry name" value="NAD(P)-binding Rossmann-like Domain"/>
    <property type="match status" value="1"/>
</dbReference>
<dbReference type="GO" id="GO:0004839">
    <property type="term" value="F:ubiquitin activating enzyme activity"/>
    <property type="evidence" value="ECO:0007669"/>
    <property type="project" value="UniProtKB-EC"/>
</dbReference>
<dbReference type="EMBL" id="LRBS01000031">
    <property type="protein sequence ID" value="OII77686.1"/>
    <property type="molecule type" value="Genomic_DNA"/>
</dbReference>
<keyword evidence="5 10" id="KW-0436">Ligase</keyword>
<dbReference type="InterPro" id="IPR045886">
    <property type="entry name" value="ThiF/MoeB/HesA"/>
</dbReference>
<dbReference type="Gene3D" id="3.50.50.80">
    <property type="entry name" value="Ubiquitin-activating enzyme E1, inactive adenylation domain, subdomain 1"/>
    <property type="match status" value="1"/>
</dbReference>
<dbReference type="FunFam" id="3.50.50.80:FF:000005">
    <property type="entry name" value="Ubiquitin-activating enzyme E1"/>
    <property type="match status" value="1"/>
</dbReference>
<comment type="similarity">
    <text evidence="3 10">Belongs to the ubiquitin-activating E1 family.</text>
</comment>
<evidence type="ECO:0000256" key="1">
    <source>
        <dbReference type="ARBA" id="ARBA00000488"/>
    </source>
</evidence>
<evidence type="ECO:0000256" key="8">
    <source>
        <dbReference type="ARBA" id="ARBA00022840"/>
    </source>
</evidence>
<dbReference type="AlphaFoldDB" id="A0A1J4MU40"/>
<dbReference type="GO" id="GO:0005737">
    <property type="term" value="C:cytoplasm"/>
    <property type="evidence" value="ECO:0007669"/>
    <property type="project" value="TreeGrafter"/>
</dbReference>
<dbReference type="InterPro" id="IPR000594">
    <property type="entry name" value="ThiF_NAD_FAD-bd"/>
</dbReference>
<evidence type="ECO:0000256" key="5">
    <source>
        <dbReference type="ARBA" id="ARBA00022598"/>
    </source>
</evidence>
<reference evidence="12 13" key="1">
    <citation type="submission" date="2016-10" db="EMBL/GenBank/DDBJ databases">
        <title>Reductive evolution of mitochondrial metabolism and differential evolution of invasion-related proteins in Cryptosporidium.</title>
        <authorList>
            <person name="Liu S."/>
            <person name="Roellig D.M."/>
            <person name="Guo Y."/>
            <person name="Li N."/>
            <person name="Frace M.A."/>
            <person name="Tang K."/>
            <person name="Zhang L."/>
            <person name="Feng Y."/>
            <person name="Xiao L."/>
        </authorList>
    </citation>
    <scope>NUCLEOTIDE SEQUENCE [LARGE SCALE GENOMIC DNA]</scope>
    <source>
        <strain evidence="12">30847</strain>
    </source>
</reference>
<dbReference type="InterPro" id="IPR032418">
    <property type="entry name" value="E1_FCCH"/>
</dbReference>
<name>A0A1J4MU40_9CRYT</name>
<evidence type="ECO:0000256" key="10">
    <source>
        <dbReference type="RuleBase" id="RU000519"/>
    </source>
</evidence>
<keyword evidence="6 10" id="KW-0547">Nucleotide-binding</keyword>
<dbReference type="PRINTS" id="PR01849">
    <property type="entry name" value="UBIQUITINACT"/>
</dbReference>
<dbReference type="Pfam" id="PF09358">
    <property type="entry name" value="E1_UFD"/>
    <property type="match status" value="1"/>
</dbReference>
<dbReference type="VEuPathDB" id="CryptoDB:cand_015020"/>
<dbReference type="PANTHER" id="PTHR10953:SF4">
    <property type="entry name" value="UBIQUITIN-ACTIVATING ENZYME E1 C-TERMINAL DOMAIN-CONTAINING PROTEIN"/>
    <property type="match status" value="1"/>
</dbReference>
<keyword evidence="13" id="KW-1185">Reference proteome</keyword>
<dbReference type="Pfam" id="PF00899">
    <property type="entry name" value="ThiF"/>
    <property type="match status" value="1"/>
</dbReference>
<dbReference type="UniPathway" id="UPA00143"/>